<organism evidence="4 5">
    <name type="scientific">Reyranella soli</name>
    <dbReference type="NCBI Taxonomy" id="1230389"/>
    <lineage>
        <taxon>Bacteria</taxon>
        <taxon>Pseudomonadati</taxon>
        <taxon>Pseudomonadota</taxon>
        <taxon>Alphaproteobacteria</taxon>
        <taxon>Hyphomicrobiales</taxon>
        <taxon>Reyranellaceae</taxon>
        <taxon>Reyranella</taxon>
    </lineage>
</organism>
<protein>
    <recommendedName>
        <fullName evidence="1">2-hydroxychromene-2-carboxylate isomerase</fullName>
        <ecNumber evidence="1">5.99.1.4</ecNumber>
    </recommendedName>
</protein>
<dbReference type="AlphaFoldDB" id="A0A512N2R5"/>
<evidence type="ECO:0000256" key="1">
    <source>
        <dbReference type="PIRNR" id="PIRNR006386"/>
    </source>
</evidence>
<dbReference type="InterPro" id="IPR051924">
    <property type="entry name" value="GST_Kappa/NadH"/>
</dbReference>
<dbReference type="RefSeq" id="WP_147145736.1">
    <property type="nucleotide sequence ID" value="NZ_BKAJ01000005.1"/>
</dbReference>
<dbReference type="PANTHER" id="PTHR42943:SF2">
    <property type="entry name" value="GLUTATHIONE S-TRANSFERASE KAPPA 1"/>
    <property type="match status" value="1"/>
</dbReference>
<comment type="catalytic activity">
    <reaction evidence="1">
        <text>2-hydroxychromene-2-carboxylate = (3E)-4-(2-hydroxyphenyl)-2-oxobut-3-enoate</text>
        <dbReference type="Rhea" id="RHEA:27401"/>
        <dbReference type="ChEBI" id="CHEBI:59350"/>
        <dbReference type="ChEBI" id="CHEBI:59353"/>
        <dbReference type="EC" id="5.99.1.4"/>
    </reaction>
</comment>
<dbReference type="SUPFAM" id="SSF52833">
    <property type="entry name" value="Thioredoxin-like"/>
    <property type="match status" value="1"/>
</dbReference>
<evidence type="ECO:0000256" key="2">
    <source>
        <dbReference type="PIRSR" id="PIRSR006386-1"/>
    </source>
</evidence>
<comment type="caution">
    <text evidence="4">The sequence shown here is derived from an EMBL/GenBank/DDBJ whole genome shotgun (WGS) entry which is preliminary data.</text>
</comment>
<evidence type="ECO:0000313" key="5">
    <source>
        <dbReference type="Proteomes" id="UP000321058"/>
    </source>
</evidence>
<dbReference type="InterPro" id="IPR036249">
    <property type="entry name" value="Thioredoxin-like_sf"/>
</dbReference>
<dbReference type="EC" id="5.99.1.4" evidence="1"/>
<dbReference type="Pfam" id="PF01323">
    <property type="entry name" value="DSBA"/>
    <property type="match status" value="1"/>
</dbReference>
<proteinExistence type="inferred from homology"/>
<dbReference type="Proteomes" id="UP000321058">
    <property type="component" value="Unassembled WGS sequence"/>
</dbReference>
<dbReference type="EMBL" id="BKAJ01000005">
    <property type="protein sequence ID" value="GEP53272.1"/>
    <property type="molecule type" value="Genomic_DNA"/>
</dbReference>
<name>A0A512N2R5_9HYPH</name>
<dbReference type="Gene3D" id="3.40.30.10">
    <property type="entry name" value="Glutaredoxin"/>
    <property type="match status" value="1"/>
</dbReference>
<comment type="similarity">
    <text evidence="1">Belongs to the GST superfamily. NadH family.</text>
</comment>
<feature type="domain" description="DSBA-like thioredoxin" evidence="3">
    <location>
        <begin position="7"/>
        <end position="198"/>
    </location>
</feature>
<dbReference type="InterPro" id="IPR001853">
    <property type="entry name" value="DSBA-like_thioredoxin_dom"/>
</dbReference>
<keyword evidence="1 4" id="KW-0413">Isomerase</keyword>
<evidence type="ECO:0000313" key="4">
    <source>
        <dbReference type="EMBL" id="GEP53272.1"/>
    </source>
</evidence>
<dbReference type="OrthoDB" id="5244108at2"/>
<reference evidence="4 5" key="1">
    <citation type="submission" date="2019-07" db="EMBL/GenBank/DDBJ databases">
        <title>Whole genome shotgun sequence of Reyranella soli NBRC 108950.</title>
        <authorList>
            <person name="Hosoyama A."/>
            <person name="Uohara A."/>
            <person name="Ohji S."/>
            <person name="Ichikawa N."/>
        </authorList>
    </citation>
    <scope>NUCLEOTIDE SEQUENCE [LARGE SCALE GENOMIC DNA]</scope>
    <source>
        <strain evidence="4 5">NBRC 108950</strain>
    </source>
</reference>
<gene>
    <name evidence="4" type="ORF">RSO01_04380</name>
</gene>
<dbReference type="PANTHER" id="PTHR42943">
    <property type="entry name" value="GLUTATHIONE S-TRANSFERASE KAPPA"/>
    <property type="match status" value="1"/>
</dbReference>
<dbReference type="GO" id="GO:0004602">
    <property type="term" value="F:glutathione peroxidase activity"/>
    <property type="evidence" value="ECO:0007669"/>
    <property type="project" value="TreeGrafter"/>
</dbReference>
<dbReference type="GO" id="GO:0006749">
    <property type="term" value="P:glutathione metabolic process"/>
    <property type="evidence" value="ECO:0007669"/>
    <property type="project" value="TreeGrafter"/>
</dbReference>
<dbReference type="InterPro" id="IPR014440">
    <property type="entry name" value="HCCAis_GSTk"/>
</dbReference>
<accession>A0A512N2R5</accession>
<keyword evidence="5" id="KW-1185">Reference proteome</keyword>
<sequence length="200" mass="22332">MPGAAEIDFYLGLGSRYSYLAASQVERIEKTYDCRFVWKPIASGALMDRRGGNPFRGEPLSGQYDWGYREYDAKCWADYYGIPFREPIGFRVDPDRLALACLAADRQGALVPCCRLLQQLIFVDGVAIDDTVLAGLAEPLGLDAEVFQRDLQAPQTRARHERLLDEAKGRGAFGVPTFFLGDRMFWGNDRLVLLEAALAA</sequence>
<evidence type="ECO:0000259" key="3">
    <source>
        <dbReference type="Pfam" id="PF01323"/>
    </source>
</evidence>
<feature type="active site" description="Nucleophile" evidence="2">
    <location>
        <position position="15"/>
    </location>
</feature>
<dbReference type="GO" id="GO:0018845">
    <property type="term" value="F:2-hydroxychromene-2-carboxylate isomerase activity"/>
    <property type="evidence" value="ECO:0007669"/>
    <property type="project" value="UniProtKB-UniRule"/>
</dbReference>
<dbReference type="GO" id="GO:0004364">
    <property type="term" value="F:glutathione transferase activity"/>
    <property type="evidence" value="ECO:0007669"/>
    <property type="project" value="TreeGrafter"/>
</dbReference>
<dbReference type="PIRSF" id="PIRSF006386">
    <property type="entry name" value="HCCAis_GSTk"/>
    <property type="match status" value="1"/>
</dbReference>